<dbReference type="EMBL" id="CM047941">
    <property type="protein sequence ID" value="KAI9902977.1"/>
    <property type="molecule type" value="Genomic_DNA"/>
</dbReference>
<organism evidence="1 2">
    <name type="scientific">Trichothecium roseum</name>
    <dbReference type="NCBI Taxonomy" id="47278"/>
    <lineage>
        <taxon>Eukaryota</taxon>
        <taxon>Fungi</taxon>
        <taxon>Dikarya</taxon>
        <taxon>Ascomycota</taxon>
        <taxon>Pezizomycotina</taxon>
        <taxon>Sordariomycetes</taxon>
        <taxon>Hypocreomycetidae</taxon>
        <taxon>Hypocreales</taxon>
        <taxon>Hypocreales incertae sedis</taxon>
        <taxon>Trichothecium</taxon>
    </lineage>
</organism>
<comment type="caution">
    <text evidence="1">The sequence shown here is derived from an EMBL/GenBank/DDBJ whole genome shotgun (WGS) entry which is preliminary data.</text>
</comment>
<protein>
    <submittedName>
        <fullName evidence="1">Uncharacterized protein</fullName>
    </submittedName>
</protein>
<sequence length="565" mass="61050">MKPIDIALSSLLFLTPLVHLLLSPHTKVEESFNIQAAHDILVYGTPTSSIRPRLAARFDHLSFPGSVPRTFVGALLLAGVAQPFVALAGFRHAQFIVRAALGAFNAASLLVFGNALRAAFGEGTARWWVAFMVGQFHVMYYLSRTLPNMFAFGLTTLAFAFLLPRRAIRVSWYRRKQAVALLTLATTLFRAELAILLAAVGLRLLLARELSLRGIIPVFVAAFAGSLALTVLLDSYFWQQLTWPELKAFLYNTVEGQAANWGTSPWHWYFTSALPRVLLNPLAIPLVAFSLAHPGLRSYALQLALPSLVFVAIYSAQPHKETRFIFYVSPPLTAAAALAANYVTTRASKSFAYRLASLALVAAALASAAASAAMLLLSSLNYPGGDAVSQLKLVAARERPPGSAVAVHADVLTCMTGLTLFSHNAIGLPVALLPPGTAGLDPALAADPVLLVDKTESGMELGWPRFWRRFDYALMEDPGLAVPAEEWETIGVVAGLAGVEALRPGHAAATPVDETFGLGAAVAAIRGRVRKVTGGWWVGPRMVPRIHIMRRVAETGRQRNRARSY</sequence>
<evidence type="ECO:0000313" key="1">
    <source>
        <dbReference type="EMBL" id="KAI9902977.1"/>
    </source>
</evidence>
<name>A0ACC0VAP9_9HYPO</name>
<gene>
    <name evidence="1" type="ORF">N3K66_002329</name>
</gene>
<proteinExistence type="predicted"/>
<accession>A0ACC0VAP9</accession>
<dbReference type="Proteomes" id="UP001163324">
    <property type="component" value="Chromosome 2"/>
</dbReference>
<evidence type="ECO:0000313" key="2">
    <source>
        <dbReference type="Proteomes" id="UP001163324"/>
    </source>
</evidence>
<reference evidence="1" key="1">
    <citation type="submission" date="2022-10" db="EMBL/GenBank/DDBJ databases">
        <title>Complete Genome of Trichothecium roseum strain YXFP-22015, a Plant Pathogen Isolated from Citrus.</title>
        <authorList>
            <person name="Wang Y."/>
            <person name="Zhu L."/>
        </authorList>
    </citation>
    <scope>NUCLEOTIDE SEQUENCE</scope>
    <source>
        <strain evidence="1">YXFP-22015</strain>
    </source>
</reference>
<keyword evidence="2" id="KW-1185">Reference proteome</keyword>